<dbReference type="OrthoDB" id="5121461at2"/>
<gene>
    <name evidence="2" type="ORF">HMPREF0724_10916</name>
</gene>
<sequence length="67" mass="7364">MNLFFANLYLMGLDVKDRLTRDDRGATAVEYGLMVAGIAMVIIIAVFAFGGRLSTLFQNFNFANPGN</sequence>
<dbReference type="AlphaFoldDB" id="E9SYB4"/>
<dbReference type="Pfam" id="PF04964">
    <property type="entry name" value="Flp_Fap"/>
    <property type="match status" value="1"/>
</dbReference>
<proteinExistence type="predicted"/>
<keyword evidence="1" id="KW-1133">Transmembrane helix</keyword>
<dbReference type="RefSeq" id="WP_005513899.1">
    <property type="nucleotide sequence ID" value="NZ_CM001149.1"/>
</dbReference>
<dbReference type="HOGENOM" id="CLU_171854_4_2_11"/>
<name>E9SYB4_RHOHA</name>
<evidence type="ECO:0000313" key="2">
    <source>
        <dbReference type="EMBL" id="EGD25135.1"/>
    </source>
</evidence>
<organism evidence="2 3">
    <name type="scientific">Prescottella equi ATCC 33707</name>
    <dbReference type="NCBI Taxonomy" id="525370"/>
    <lineage>
        <taxon>Bacteria</taxon>
        <taxon>Bacillati</taxon>
        <taxon>Actinomycetota</taxon>
        <taxon>Actinomycetes</taxon>
        <taxon>Mycobacteriales</taxon>
        <taxon>Nocardiaceae</taxon>
        <taxon>Prescottella</taxon>
    </lineage>
</organism>
<accession>E9SYB4</accession>
<dbReference type="InterPro" id="IPR007047">
    <property type="entry name" value="Flp_Fap"/>
</dbReference>
<dbReference type="STRING" id="43767.A6I91_20540"/>
<dbReference type="Proteomes" id="UP000004245">
    <property type="component" value="Unassembled WGS sequence"/>
</dbReference>
<keyword evidence="3" id="KW-1185">Reference proteome</keyword>
<reference evidence="2" key="1">
    <citation type="submission" date="2011-01" db="EMBL/GenBank/DDBJ databases">
        <authorList>
            <person name="Muzny D."/>
            <person name="Qin X."/>
            <person name="Buhay C."/>
            <person name="Dugan-Rocha S."/>
            <person name="Ding Y."/>
            <person name="Chen G."/>
            <person name="Hawes A."/>
            <person name="Holder M."/>
            <person name="Jhangiani S."/>
            <person name="Johnson A."/>
            <person name="Khan Z."/>
            <person name="Li Z."/>
            <person name="Liu W."/>
            <person name="Liu X."/>
            <person name="Perez L."/>
            <person name="Shen H."/>
            <person name="Wang Q."/>
            <person name="Watt J."/>
            <person name="Xi L."/>
            <person name="Xin Y."/>
            <person name="Zhou J."/>
            <person name="Deng J."/>
            <person name="Jiang H."/>
            <person name="Liu Y."/>
            <person name="Qu J."/>
            <person name="Song X.-Z."/>
            <person name="Zhang L."/>
            <person name="Villasana D."/>
            <person name="Johnson A."/>
            <person name="Liu J."/>
            <person name="Liyanage D."/>
            <person name="Lorensuhewa L."/>
            <person name="Robinson T."/>
            <person name="Song A."/>
            <person name="Song B.-B."/>
            <person name="Dinh H."/>
            <person name="Thornton R."/>
            <person name="Coyle M."/>
            <person name="Francisco L."/>
            <person name="Jackson L."/>
            <person name="Javaid M."/>
            <person name="Korchina V."/>
            <person name="Kovar C."/>
            <person name="Mata R."/>
            <person name="Mathew T."/>
            <person name="Ngo R."/>
            <person name="Nguyen L."/>
            <person name="Nguyen N."/>
            <person name="Okwuonu G."/>
            <person name="Ongeri F."/>
            <person name="Pham C."/>
            <person name="Simmons D."/>
            <person name="Wilczek-Boney K."/>
            <person name="Hale W."/>
            <person name="Jakkamsetti A."/>
            <person name="Pham P."/>
            <person name="Ruth R."/>
            <person name="San Lucas F."/>
            <person name="Warren J."/>
            <person name="Zhang J."/>
            <person name="Zhao Z."/>
            <person name="Zhou C."/>
            <person name="Zhu D."/>
            <person name="Lee S."/>
            <person name="Bess C."/>
            <person name="Blankenburg K."/>
            <person name="Forbes L."/>
            <person name="Fu Q."/>
            <person name="Gubbala S."/>
            <person name="Hirani K."/>
            <person name="Jayaseelan J.C."/>
            <person name="Lara F."/>
            <person name="Munidasa M."/>
            <person name="Palculict T."/>
            <person name="Patil S."/>
            <person name="Pu L.-L."/>
            <person name="Saada N."/>
            <person name="Tang L."/>
            <person name="Weissenberger G."/>
            <person name="Zhu Y."/>
            <person name="Hemphill L."/>
            <person name="Shang Y."/>
            <person name="Youmans B."/>
            <person name="Ayvaz T."/>
            <person name="Ross M."/>
            <person name="Santibanez J."/>
            <person name="Aqrawi P."/>
            <person name="Gross S."/>
            <person name="Joshi V."/>
            <person name="Fowler G."/>
            <person name="Nazareth L."/>
            <person name="Reid J."/>
            <person name="Worley K."/>
            <person name="Petrosino J."/>
            <person name="Highlander S."/>
            <person name="Gibbs R."/>
        </authorList>
    </citation>
    <scope>NUCLEOTIDE SEQUENCE [LARGE SCALE GENOMIC DNA]</scope>
    <source>
        <strain evidence="2">ATCC 33707</strain>
    </source>
</reference>
<evidence type="ECO:0000256" key="1">
    <source>
        <dbReference type="SAM" id="Phobius"/>
    </source>
</evidence>
<dbReference type="EMBL" id="ADNW02000006">
    <property type="protein sequence ID" value="EGD25135.1"/>
    <property type="molecule type" value="Genomic_DNA"/>
</dbReference>
<keyword evidence="1" id="KW-0472">Membrane</keyword>
<feature type="transmembrane region" description="Helical" evidence="1">
    <location>
        <begin position="31"/>
        <end position="50"/>
    </location>
</feature>
<comment type="caution">
    <text evidence="2">The sequence shown here is derived from an EMBL/GenBank/DDBJ whole genome shotgun (WGS) entry which is preliminary data.</text>
</comment>
<keyword evidence="1" id="KW-0812">Transmembrane</keyword>
<protein>
    <submittedName>
        <fullName evidence="2">Flp/Fap pilin component</fullName>
    </submittedName>
</protein>
<evidence type="ECO:0000313" key="3">
    <source>
        <dbReference type="Proteomes" id="UP000004245"/>
    </source>
</evidence>